<evidence type="ECO:0000256" key="12">
    <source>
        <dbReference type="ARBA" id="ARBA00048300"/>
    </source>
</evidence>
<feature type="binding site" evidence="13">
    <location>
        <position position="578"/>
    </location>
    <ligand>
        <name>Zn(2+)</name>
        <dbReference type="ChEBI" id="CHEBI:29105"/>
    </ligand>
</feature>
<evidence type="ECO:0000256" key="11">
    <source>
        <dbReference type="ARBA" id="ARBA00024779"/>
    </source>
</evidence>
<dbReference type="SUPFAM" id="SSF55186">
    <property type="entry name" value="ThrRS/AlaRS common domain"/>
    <property type="match status" value="1"/>
</dbReference>
<dbReference type="InterPro" id="IPR018162">
    <property type="entry name" value="Ala-tRNA-ligase_IIc_anticod-bd"/>
</dbReference>
<dbReference type="InterPro" id="IPR050058">
    <property type="entry name" value="Ala-tRNA_ligase"/>
</dbReference>
<evidence type="ECO:0000256" key="2">
    <source>
        <dbReference type="ARBA" id="ARBA00022555"/>
    </source>
</evidence>
<dbReference type="GO" id="GO:0008270">
    <property type="term" value="F:zinc ion binding"/>
    <property type="evidence" value="ECO:0007669"/>
    <property type="project" value="UniProtKB-UniRule"/>
</dbReference>
<proteinExistence type="inferred from homology"/>
<dbReference type="FunFam" id="3.30.980.10:FF:000004">
    <property type="entry name" value="Alanine--tRNA ligase, cytoplasmic"/>
    <property type="match status" value="1"/>
</dbReference>
<dbReference type="PROSITE" id="PS50860">
    <property type="entry name" value="AA_TRNA_LIGASE_II_ALA"/>
    <property type="match status" value="1"/>
</dbReference>
<comment type="cofactor">
    <cofactor evidence="13">
        <name>Zn(2+)</name>
        <dbReference type="ChEBI" id="CHEBI:29105"/>
    </cofactor>
    <text evidence="13">Binds 1 zinc ion per subunit.</text>
</comment>
<evidence type="ECO:0000256" key="6">
    <source>
        <dbReference type="ARBA" id="ARBA00022833"/>
    </source>
</evidence>
<dbReference type="GO" id="GO:0002161">
    <property type="term" value="F:aminoacyl-tRNA deacylase activity"/>
    <property type="evidence" value="ECO:0007669"/>
    <property type="project" value="TreeGrafter"/>
</dbReference>
<feature type="binding site" evidence="13">
    <location>
        <position position="582"/>
    </location>
    <ligand>
        <name>Zn(2+)</name>
        <dbReference type="ChEBI" id="CHEBI:29105"/>
    </ligand>
</feature>
<keyword evidence="3 13" id="KW-0436">Ligase</keyword>
<name>A0A249L4E0_9ACTN</name>
<dbReference type="SUPFAM" id="SSF55681">
    <property type="entry name" value="Class II aaRS and biotin synthetases"/>
    <property type="match status" value="1"/>
</dbReference>
<dbReference type="InterPro" id="IPR018163">
    <property type="entry name" value="Thr/Ala-tRNA-synth_IIc_edit"/>
</dbReference>
<dbReference type="InterPro" id="IPR018165">
    <property type="entry name" value="Ala-tRNA-synth_IIc_core"/>
</dbReference>
<comment type="function">
    <text evidence="11 13">Catalyzes the attachment of alanine to tRNA(Ala) in a two-step reaction: alanine is first activated by ATP to form Ala-AMP and then transferred to the acceptor end of tRNA(Ala). Also edits incorrectly charged Ser-tRNA(Ala) and Gly-tRNA(Ala) via its editing domain.</text>
</comment>
<dbReference type="InterPro" id="IPR045864">
    <property type="entry name" value="aa-tRNA-synth_II/BPL/LPL"/>
</dbReference>
<dbReference type="InterPro" id="IPR002318">
    <property type="entry name" value="Ala-tRNA-lgiase_IIc"/>
</dbReference>
<keyword evidence="7 13" id="KW-0067">ATP-binding</keyword>
<keyword evidence="4 13" id="KW-0479">Metal-binding</keyword>
<dbReference type="Gene3D" id="2.40.30.130">
    <property type="match status" value="1"/>
</dbReference>
<dbReference type="GO" id="GO:0005829">
    <property type="term" value="C:cytosol"/>
    <property type="evidence" value="ECO:0007669"/>
    <property type="project" value="TreeGrafter"/>
</dbReference>
<comment type="subcellular location">
    <subcellularLocation>
        <location evidence="13">Cytoplasm</location>
    </subcellularLocation>
</comment>
<dbReference type="KEGG" id="nab:B1sIIB91_02755"/>
<dbReference type="PRINTS" id="PR00980">
    <property type="entry name" value="TRNASYNTHALA"/>
</dbReference>
<keyword evidence="2 13" id="KW-0820">tRNA-binding</keyword>
<keyword evidence="9 13" id="KW-0648">Protein biosynthesis</keyword>
<dbReference type="InterPro" id="IPR003156">
    <property type="entry name" value="DHHA1_dom"/>
</dbReference>
<evidence type="ECO:0000256" key="7">
    <source>
        <dbReference type="ARBA" id="ARBA00022840"/>
    </source>
</evidence>
<dbReference type="Pfam" id="PF01411">
    <property type="entry name" value="tRNA-synt_2c"/>
    <property type="match status" value="1"/>
</dbReference>
<feature type="domain" description="Alanyl-transfer RNA synthetases family profile" evidence="15">
    <location>
        <begin position="1"/>
        <end position="723"/>
    </location>
</feature>
<dbReference type="GO" id="GO:0006419">
    <property type="term" value="P:alanyl-tRNA aminoacylation"/>
    <property type="evidence" value="ECO:0007669"/>
    <property type="project" value="UniProtKB-UniRule"/>
</dbReference>
<dbReference type="Pfam" id="PF07973">
    <property type="entry name" value="tRNA_SAD"/>
    <property type="match status" value="1"/>
</dbReference>
<evidence type="ECO:0000256" key="13">
    <source>
        <dbReference type="HAMAP-Rule" id="MF_00036"/>
    </source>
</evidence>
<dbReference type="HAMAP" id="MF_00036_B">
    <property type="entry name" value="Ala_tRNA_synth_B"/>
    <property type="match status" value="1"/>
</dbReference>
<keyword evidence="14" id="KW-0175">Coiled coil</keyword>
<dbReference type="SMART" id="SM00863">
    <property type="entry name" value="tRNA_SAD"/>
    <property type="match status" value="1"/>
</dbReference>
<keyword evidence="6 13" id="KW-0862">Zinc</keyword>
<dbReference type="PANTHER" id="PTHR11777">
    <property type="entry name" value="ALANYL-TRNA SYNTHETASE"/>
    <property type="match status" value="1"/>
</dbReference>
<protein>
    <recommendedName>
        <fullName evidence="13">Alanine--tRNA ligase</fullName>
        <ecNumber evidence="13">6.1.1.7</ecNumber>
    </recommendedName>
    <alternativeName>
        <fullName evidence="13">Alanyl-tRNA synthetase</fullName>
        <shortName evidence="13">AlaRS</shortName>
    </alternativeName>
</protein>
<dbReference type="SUPFAM" id="SSF101353">
    <property type="entry name" value="Putative anticodon-binding domain of alanyl-tRNA synthetase (AlaRS)"/>
    <property type="match status" value="1"/>
</dbReference>
<dbReference type="PANTHER" id="PTHR11777:SF9">
    <property type="entry name" value="ALANINE--TRNA LIGASE, CYTOPLASMIC"/>
    <property type="match status" value="1"/>
</dbReference>
<accession>A0A249L4E0</accession>
<dbReference type="InterPro" id="IPR023033">
    <property type="entry name" value="Ala_tRNA_ligase_euk/bac"/>
</dbReference>
<evidence type="ECO:0000256" key="14">
    <source>
        <dbReference type="SAM" id="Coils"/>
    </source>
</evidence>
<evidence type="ECO:0000256" key="8">
    <source>
        <dbReference type="ARBA" id="ARBA00022884"/>
    </source>
</evidence>
<dbReference type="FunFam" id="3.10.310.40:FF:000001">
    <property type="entry name" value="Alanine--tRNA ligase"/>
    <property type="match status" value="1"/>
</dbReference>
<gene>
    <name evidence="13" type="primary">alaS</name>
    <name evidence="16" type="ORF">B1sIIB91_02755</name>
</gene>
<dbReference type="Pfam" id="PF02272">
    <property type="entry name" value="DHHA1"/>
    <property type="match status" value="1"/>
</dbReference>
<evidence type="ECO:0000256" key="3">
    <source>
        <dbReference type="ARBA" id="ARBA00022598"/>
    </source>
</evidence>
<dbReference type="GO" id="GO:0000049">
    <property type="term" value="F:tRNA binding"/>
    <property type="evidence" value="ECO:0007669"/>
    <property type="project" value="UniProtKB-KW"/>
</dbReference>
<organism evidence="16 17">
    <name type="scientific">Candidatus Nanopelagicus abundans</name>
    <dbReference type="NCBI Taxonomy" id="1884916"/>
    <lineage>
        <taxon>Bacteria</taxon>
        <taxon>Bacillati</taxon>
        <taxon>Actinomycetota</taxon>
        <taxon>Actinomycetes</taxon>
        <taxon>Candidatus Nanopelagicales</taxon>
        <taxon>Candidatus Nanopelagicaceae</taxon>
        <taxon>Candidatus Nanopelagicus</taxon>
    </lineage>
</organism>
<dbReference type="Gene3D" id="3.30.980.10">
    <property type="entry name" value="Threonyl-trna Synthetase, Chain A, domain 2"/>
    <property type="match status" value="1"/>
</dbReference>
<dbReference type="SUPFAM" id="SSF50447">
    <property type="entry name" value="Translation proteins"/>
    <property type="match status" value="1"/>
</dbReference>
<dbReference type="Gene3D" id="3.30.930.10">
    <property type="entry name" value="Bira Bifunctional Protein, Domain 2"/>
    <property type="match status" value="1"/>
</dbReference>
<feature type="binding site" evidence="13">
    <location>
        <position position="684"/>
    </location>
    <ligand>
        <name>Zn(2+)</name>
        <dbReference type="ChEBI" id="CHEBI:29105"/>
    </ligand>
</feature>
<dbReference type="NCBIfam" id="TIGR00344">
    <property type="entry name" value="alaS"/>
    <property type="match status" value="1"/>
</dbReference>
<sequence length="893" mass="96376">MDSVDIRSRWLDFFESKNSLKLSHTVVPSASLIASDPNLLLVNAGMVPFKPFFLGEVKPPYQRATSVQKCVRTLDIDEVGKTTRHASFFQMCGNFSFGDYFKEGAIALAWELLTKSISDGGYGFSEDKLWVTVYEDDDEAANIWQKQVGVPKNRIQRRGMADNFWSMGVPGPCGPCSEIYFDRGSAYGKEGGPIADEDRYLEIWNLVFMQNIRGDGGDKNSFPIVGELPAKNIDTGLGLERTAALLQGVENIYEIDTTKMVLDKASALTKVKYGKDEKSDVALRVVADHARTAMMLIGDGVTPGNEGRGYVLRRMMRRTIRNMRLLGSQDLVIGELIKSSIKAMGPQYPDLISGSERILAIAQAEEETFTQTLKSGTSIFDLAATQLKSEKSKSLSADTAFKLHDTYGFPFDLTLEMAREQGLGVDEVGFRKLMNEQRDRAKADAKAKKSGHTDLTEYRAIVDKSGTSKFVGYENISAEATITGVLVDGKSVAEANIGAEIEITLDRTPFYAEGGGQLADGGKIQLSNGAVIQVEDVQSPLPGLIVHRGSVVSGVVKSGAPVVADIDLERRLAISRAHTATHMVHKAFREALGETATQAGSENAPGRFRFDFPSTSAVPISVLNDVESRVNELLIADLQVHAQVMSQDAAKAMGAIALFGEKYGDQVRVVSVGDWAKELCGGTHVARSGQLGLVKLLSESSIGAGVRRVEALVGHDAYQYLAREHVLLNSLTEIIKGARADELPQRISELVEKMKSMEKELSAVRSAKALAATSQIANKAKKVRDINLIVEQLESEIAVDDMRSIAINLREKVKSGVVVLSTINSGKPLLVAAVSPEAIKLGIKAGDLIKIGSATLGGGGGGKDDFAQGGGVDVLAISKALTEITKLIEGKVN</sequence>
<feature type="coiled-coil region" evidence="14">
    <location>
        <begin position="740"/>
        <end position="796"/>
    </location>
</feature>
<keyword evidence="13" id="KW-0963">Cytoplasm</keyword>
<evidence type="ECO:0000256" key="10">
    <source>
        <dbReference type="ARBA" id="ARBA00023146"/>
    </source>
</evidence>
<dbReference type="Gene3D" id="3.30.54.20">
    <property type="match status" value="1"/>
</dbReference>
<dbReference type="AlphaFoldDB" id="A0A249L4E0"/>
<evidence type="ECO:0000256" key="1">
    <source>
        <dbReference type="ARBA" id="ARBA00008226"/>
    </source>
</evidence>
<evidence type="ECO:0000313" key="16">
    <source>
        <dbReference type="EMBL" id="ASY23834.1"/>
    </source>
</evidence>
<evidence type="ECO:0000313" key="17">
    <source>
        <dbReference type="Proteomes" id="UP000217210"/>
    </source>
</evidence>
<comment type="catalytic activity">
    <reaction evidence="12 13">
        <text>tRNA(Ala) + L-alanine + ATP = L-alanyl-tRNA(Ala) + AMP + diphosphate</text>
        <dbReference type="Rhea" id="RHEA:12540"/>
        <dbReference type="Rhea" id="RHEA-COMP:9657"/>
        <dbReference type="Rhea" id="RHEA-COMP:9923"/>
        <dbReference type="ChEBI" id="CHEBI:30616"/>
        <dbReference type="ChEBI" id="CHEBI:33019"/>
        <dbReference type="ChEBI" id="CHEBI:57972"/>
        <dbReference type="ChEBI" id="CHEBI:78442"/>
        <dbReference type="ChEBI" id="CHEBI:78497"/>
        <dbReference type="ChEBI" id="CHEBI:456215"/>
        <dbReference type="EC" id="6.1.1.7"/>
    </reaction>
</comment>
<reference evidence="16 17" key="1">
    <citation type="submission" date="2016-07" db="EMBL/GenBank/DDBJ databases">
        <title>High microdiversification within the ubiquitous acI lineage of Actinobacteria.</title>
        <authorList>
            <person name="Neuenschwander S.M."/>
            <person name="Salcher M."/>
            <person name="Ghai R."/>
            <person name="Pernthaler J."/>
        </authorList>
    </citation>
    <scope>NUCLEOTIDE SEQUENCE [LARGE SCALE GENOMIC DNA]</scope>
    <source>
        <strain evidence="16">MMS-IIB-91</strain>
    </source>
</reference>
<keyword evidence="8 13" id="KW-0694">RNA-binding</keyword>
<keyword evidence="10 13" id="KW-0030">Aminoacyl-tRNA synthetase</keyword>
<evidence type="ECO:0000256" key="5">
    <source>
        <dbReference type="ARBA" id="ARBA00022741"/>
    </source>
</evidence>
<dbReference type="Gene3D" id="3.10.310.40">
    <property type="match status" value="1"/>
</dbReference>
<dbReference type="InterPro" id="IPR009000">
    <property type="entry name" value="Transl_B-barrel_sf"/>
</dbReference>
<evidence type="ECO:0000256" key="4">
    <source>
        <dbReference type="ARBA" id="ARBA00022723"/>
    </source>
</evidence>
<evidence type="ECO:0000259" key="15">
    <source>
        <dbReference type="PROSITE" id="PS50860"/>
    </source>
</evidence>
<dbReference type="InterPro" id="IPR012947">
    <property type="entry name" value="tRNA_SAD"/>
</dbReference>
<dbReference type="GO" id="GO:0004813">
    <property type="term" value="F:alanine-tRNA ligase activity"/>
    <property type="evidence" value="ECO:0007669"/>
    <property type="project" value="UniProtKB-UniRule"/>
</dbReference>
<dbReference type="FunFam" id="3.30.54.20:FF:000001">
    <property type="entry name" value="Alanine--tRNA ligase"/>
    <property type="match status" value="1"/>
</dbReference>
<dbReference type="CDD" id="cd00673">
    <property type="entry name" value="AlaRS_core"/>
    <property type="match status" value="1"/>
</dbReference>
<comment type="similarity">
    <text evidence="1 13">Belongs to the class-II aminoacyl-tRNA synthetase family.</text>
</comment>
<dbReference type="OrthoDB" id="9803884at2"/>
<feature type="binding site" evidence="13">
    <location>
        <position position="680"/>
    </location>
    <ligand>
        <name>Zn(2+)</name>
        <dbReference type="ChEBI" id="CHEBI:29105"/>
    </ligand>
</feature>
<dbReference type="Proteomes" id="UP000217210">
    <property type="component" value="Chromosome"/>
</dbReference>
<keyword evidence="5 13" id="KW-0547">Nucleotide-binding</keyword>
<dbReference type="FunFam" id="3.30.930.10:FF:000004">
    <property type="entry name" value="Alanine--tRNA ligase"/>
    <property type="match status" value="1"/>
</dbReference>
<dbReference type="EC" id="6.1.1.7" evidence="13"/>
<evidence type="ECO:0000256" key="9">
    <source>
        <dbReference type="ARBA" id="ARBA00022917"/>
    </source>
</evidence>
<keyword evidence="17" id="KW-1185">Reference proteome</keyword>
<dbReference type="GO" id="GO:0005524">
    <property type="term" value="F:ATP binding"/>
    <property type="evidence" value="ECO:0007669"/>
    <property type="project" value="UniProtKB-UniRule"/>
</dbReference>
<dbReference type="EMBL" id="CP016779">
    <property type="protein sequence ID" value="ASY23834.1"/>
    <property type="molecule type" value="Genomic_DNA"/>
</dbReference>
<dbReference type="RefSeq" id="WP_095688109.1">
    <property type="nucleotide sequence ID" value="NZ_CP016779.1"/>
</dbReference>
<comment type="domain">
    <text evidence="13">Consists of three domains; the N-terminal catalytic domain, the editing domain and the C-terminal C-Ala domain. The editing domain removes incorrectly charged amino acids, while the C-Ala domain, along with tRNA(Ala), serves as a bridge to cooperatively bring together the editing and aminoacylation centers thus stimulating deacylation of misacylated tRNAs.</text>
</comment>
<dbReference type="InterPro" id="IPR018164">
    <property type="entry name" value="Ala-tRNA-synth_IIc_N"/>
</dbReference>